<protein>
    <submittedName>
        <fullName evidence="2">Uncharacterized protein</fullName>
    </submittedName>
</protein>
<gene>
    <name evidence="2" type="ORF">DFH08DRAFT_916583</name>
</gene>
<accession>A0AAD6ZN84</accession>
<dbReference type="InterPro" id="IPR041078">
    <property type="entry name" value="Plavaka"/>
</dbReference>
<dbReference type="Proteomes" id="UP001218218">
    <property type="component" value="Unassembled WGS sequence"/>
</dbReference>
<evidence type="ECO:0000313" key="3">
    <source>
        <dbReference type="Proteomes" id="UP001218218"/>
    </source>
</evidence>
<evidence type="ECO:0000313" key="2">
    <source>
        <dbReference type="EMBL" id="KAJ7330505.1"/>
    </source>
</evidence>
<feature type="compositionally biased region" description="Acidic residues" evidence="1">
    <location>
        <begin position="537"/>
        <end position="547"/>
    </location>
</feature>
<feature type="region of interest" description="Disordered" evidence="1">
    <location>
        <begin position="65"/>
        <end position="85"/>
    </location>
</feature>
<dbReference type="EMBL" id="JARIHO010000037">
    <property type="protein sequence ID" value="KAJ7330505.1"/>
    <property type="molecule type" value="Genomic_DNA"/>
</dbReference>
<organism evidence="2 3">
    <name type="scientific">Mycena albidolilacea</name>
    <dbReference type="NCBI Taxonomy" id="1033008"/>
    <lineage>
        <taxon>Eukaryota</taxon>
        <taxon>Fungi</taxon>
        <taxon>Dikarya</taxon>
        <taxon>Basidiomycota</taxon>
        <taxon>Agaricomycotina</taxon>
        <taxon>Agaricomycetes</taxon>
        <taxon>Agaricomycetidae</taxon>
        <taxon>Agaricales</taxon>
        <taxon>Marasmiineae</taxon>
        <taxon>Mycenaceae</taxon>
        <taxon>Mycena</taxon>
    </lineage>
</organism>
<reference evidence="2" key="1">
    <citation type="submission" date="2023-03" db="EMBL/GenBank/DDBJ databases">
        <title>Massive genome expansion in bonnet fungi (Mycena s.s.) driven by repeated elements and novel gene families across ecological guilds.</title>
        <authorList>
            <consortium name="Lawrence Berkeley National Laboratory"/>
            <person name="Harder C.B."/>
            <person name="Miyauchi S."/>
            <person name="Viragh M."/>
            <person name="Kuo A."/>
            <person name="Thoen E."/>
            <person name="Andreopoulos B."/>
            <person name="Lu D."/>
            <person name="Skrede I."/>
            <person name="Drula E."/>
            <person name="Henrissat B."/>
            <person name="Morin E."/>
            <person name="Kohler A."/>
            <person name="Barry K."/>
            <person name="LaButti K."/>
            <person name="Morin E."/>
            <person name="Salamov A."/>
            <person name="Lipzen A."/>
            <person name="Mereny Z."/>
            <person name="Hegedus B."/>
            <person name="Baldrian P."/>
            <person name="Stursova M."/>
            <person name="Weitz H."/>
            <person name="Taylor A."/>
            <person name="Grigoriev I.V."/>
            <person name="Nagy L.G."/>
            <person name="Martin F."/>
            <person name="Kauserud H."/>
        </authorList>
    </citation>
    <scope>NUCLEOTIDE SEQUENCE</scope>
    <source>
        <strain evidence="2">CBHHK002</strain>
    </source>
</reference>
<name>A0AAD6ZN84_9AGAR</name>
<keyword evidence="3" id="KW-1185">Reference proteome</keyword>
<evidence type="ECO:0000256" key="1">
    <source>
        <dbReference type="SAM" id="MobiDB-lite"/>
    </source>
</evidence>
<sequence>MAKYVSATVFLMKPSVQPKNPKCPWCKQHRNARGFDKHRVFFRTNYILRTAKKPRHSGKYRRKEIPDIEEDLEPMDNYSPPPNPMDLDPEVPAASAAGSEGDFIGPLLLGAYFKIIPHPHSADPTSLIIPLAGSRESSRQIIREGNLLNSGHRPPFSFFPDYSTHTLSFQFKSGSVYASYKGQRQETKFEYRDPWDFITMLLDDETLSATSIYNSVYQERVIDEPNTADAWAMFEDELPEADPFPHCLLPLHFWLDEGLLTKRVTMHPMVLRAAFQPGEIPNASGNGGGVLIGYMTAICDPSDPSNRNTLQTLEFAKYKMKVYQRILRVIFSSLKPRSWSGEPIQCPDKYVRVFHPGILISSLDGKEAAYFNACRAAYSQISLAPNPSARRRKQTEKKSYRTMAFTALSCATVIHSNFRLMPLQHFLWDVRFSDPYAAYSYDTLHSDDLGKWGHHLWPLLLDELEKLKQKGQFAENMRRLPRWPNLKHFNQVTTVHFTDGQSFYDILKMAGIDEIQEAIARIRMYIDNYDAVQREPEDNEEDLDETPVEGSTVTCKYDPMQPSYEC</sequence>
<dbReference type="Pfam" id="PF18759">
    <property type="entry name" value="Plavaka"/>
    <property type="match status" value="1"/>
</dbReference>
<comment type="caution">
    <text evidence="2">The sequence shown here is derived from an EMBL/GenBank/DDBJ whole genome shotgun (WGS) entry which is preliminary data.</text>
</comment>
<proteinExistence type="predicted"/>
<dbReference type="AlphaFoldDB" id="A0AAD6ZN84"/>
<feature type="region of interest" description="Disordered" evidence="1">
    <location>
        <begin position="534"/>
        <end position="555"/>
    </location>
</feature>